<gene>
    <name evidence="2" type="ORF">BE04_15860</name>
</gene>
<dbReference type="Pfam" id="PF12770">
    <property type="entry name" value="CHAT"/>
    <property type="match status" value="1"/>
</dbReference>
<evidence type="ECO:0000313" key="2">
    <source>
        <dbReference type="EMBL" id="KYF50765.1"/>
    </source>
</evidence>
<organism evidence="2 3">
    <name type="scientific">Sorangium cellulosum</name>
    <name type="common">Polyangium cellulosum</name>
    <dbReference type="NCBI Taxonomy" id="56"/>
    <lineage>
        <taxon>Bacteria</taxon>
        <taxon>Pseudomonadati</taxon>
        <taxon>Myxococcota</taxon>
        <taxon>Polyangia</taxon>
        <taxon>Polyangiales</taxon>
        <taxon>Polyangiaceae</taxon>
        <taxon>Sorangium</taxon>
    </lineage>
</organism>
<dbReference type="EMBL" id="JELX01003981">
    <property type="protein sequence ID" value="KYF50765.1"/>
    <property type="molecule type" value="Genomic_DNA"/>
</dbReference>
<dbReference type="Proteomes" id="UP000075604">
    <property type="component" value="Unassembled WGS sequence"/>
</dbReference>
<reference evidence="2 3" key="1">
    <citation type="submission" date="2014-02" db="EMBL/GenBank/DDBJ databases">
        <title>The small core and large imbalanced accessory genome model reveals a collaborative survival strategy of Sorangium cellulosum strains in nature.</title>
        <authorList>
            <person name="Han K."/>
            <person name="Peng R."/>
            <person name="Blom J."/>
            <person name="Li Y.-Z."/>
        </authorList>
    </citation>
    <scope>NUCLEOTIDE SEQUENCE [LARGE SCALE GENOMIC DNA]</scope>
    <source>
        <strain evidence="2 3">So0157-18</strain>
    </source>
</reference>
<comment type="caution">
    <text evidence="2">The sequence shown here is derived from an EMBL/GenBank/DDBJ whole genome shotgun (WGS) entry which is preliminary data.</text>
</comment>
<evidence type="ECO:0000259" key="1">
    <source>
        <dbReference type="Pfam" id="PF12770"/>
    </source>
</evidence>
<name>A0A150P530_SORCE</name>
<dbReference type="AlphaFoldDB" id="A0A150P530"/>
<proteinExistence type="predicted"/>
<feature type="domain" description="CHAT" evidence="1">
    <location>
        <begin position="277"/>
        <end position="454"/>
    </location>
</feature>
<dbReference type="InterPro" id="IPR024983">
    <property type="entry name" value="CHAT_dom"/>
</dbReference>
<evidence type="ECO:0000313" key="3">
    <source>
        <dbReference type="Proteomes" id="UP000075604"/>
    </source>
</evidence>
<sequence>MALRPSEPVRVRLSAPSFDVLSPLEQEIRIPASGDSDPVVFFLKPTALGERTLVLDFLQSGNPVGSASVQVEVTAMPVATSDTAYVSGAVRTSSGSLAEAPERMLYIAYERSPAGGALTFTLIRKGEVGRTFTRVPLSSSPEDFTTSLYRELNLLRAGKDPTVDALGRPRLAIDREDVDMKIRDMGFELWKTLFPEDFRRMYAAEREAWRDSSMIILSDEPFIPWELVWPYGTEPERWHDEEPWCLSMSLTRWLRRNEQGGGHEGPAAALRVEAFALLVPTDSNLPSAPKEKEFLARLLGQDRRVQDRSPKYATAKEVKALLKNGGYGLIHAATHGNFSTSAPDAITALWLEGGEPLSPRAINGPDIEAHLGAARPAFVFNACELGQGAWSLVGIGGWANRLISAGAGLFLAPLWLVSDDRAYAFCEALYRELANGAPVGKAVREARRAAKKDGDPTHLAYCVYAHPNARFVFGSGA</sequence>
<protein>
    <recommendedName>
        <fullName evidence="1">CHAT domain-containing protein</fullName>
    </recommendedName>
</protein>
<accession>A0A150P530</accession>